<feature type="region of interest" description="Disordered" evidence="1">
    <location>
        <begin position="1"/>
        <end position="26"/>
    </location>
</feature>
<evidence type="ECO:0000313" key="2">
    <source>
        <dbReference type="EMBL" id="EDM09723.1"/>
    </source>
</evidence>
<name>A6ICC4_RAT</name>
<dbReference type="AlphaFoldDB" id="A6ICC4"/>
<sequence length="55" mass="5747">MLWQRGNGTLRAAERASVSRRPEPEGGAVPALWLSGAAARDCSFLSPAVLAAQPV</sequence>
<evidence type="ECO:0000256" key="1">
    <source>
        <dbReference type="SAM" id="MobiDB-lite"/>
    </source>
</evidence>
<organism evidence="2 3">
    <name type="scientific">Rattus norvegicus</name>
    <name type="common">Rat</name>
    <dbReference type="NCBI Taxonomy" id="10116"/>
    <lineage>
        <taxon>Eukaryota</taxon>
        <taxon>Metazoa</taxon>
        <taxon>Chordata</taxon>
        <taxon>Craniata</taxon>
        <taxon>Vertebrata</taxon>
        <taxon>Euteleostomi</taxon>
        <taxon>Mammalia</taxon>
        <taxon>Eutheria</taxon>
        <taxon>Euarchontoglires</taxon>
        <taxon>Glires</taxon>
        <taxon>Rodentia</taxon>
        <taxon>Myomorpha</taxon>
        <taxon>Muroidea</taxon>
        <taxon>Muridae</taxon>
        <taxon>Murinae</taxon>
        <taxon>Rattus</taxon>
    </lineage>
</organism>
<dbReference type="EMBL" id="CH473958">
    <property type="protein sequence ID" value="EDM09723.1"/>
    <property type="molecule type" value="Genomic_DNA"/>
</dbReference>
<reference evidence="2 3" key="1">
    <citation type="submission" date="2005-09" db="EMBL/GenBank/DDBJ databases">
        <authorList>
            <person name="Mural R.J."/>
            <person name="Li P.W."/>
            <person name="Adams M.D."/>
            <person name="Amanatides P.G."/>
            <person name="Baden-Tillson H."/>
            <person name="Barnstead M."/>
            <person name="Chin S.H."/>
            <person name="Dew I."/>
            <person name="Evans C.A."/>
            <person name="Ferriera S."/>
            <person name="Flanigan M."/>
            <person name="Fosler C."/>
            <person name="Glodek A."/>
            <person name="Gu Z."/>
            <person name="Holt R.A."/>
            <person name="Jennings D."/>
            <person name="Kraft C.L."/>
            <person name="Lu F."/>
            <person name="Nguyen T."/>
            <person name="Nusskern D.R."/>
            <person name="Pfannkoch C.M."/>
            <person name="Sitter C."/>
            <person name="Sutton G.G."/>
            <person name="Venter J.C."/>
            <person name="Wang Z."/>
            <person name="Woodage T."/>
            <person name="Zheng X.H."/>
            <person name="Zhong F."/>
        </authorList>
    </citation>
    <scope>NUCLEOTIDE SEQUENCE [LARGE SCALE GENOMIC DNA]</scope>
    <source>
        <strain>BN</strain>
        <strain evidence="3">Sprague-Dawley</strain>
    </source>
</reference>
<accession>A6ICC4</accession>
<protein>
    <submittedName>
        <fullName evidence="2">RCG46281, isoform CRA_b</fullName>
    </submittedName>
</protein>
<gene>
    <name evidence="2" type="ORF">rCG_46281</name>
</gene>
<proteinExistence type="predicted"/>
<evidence type="ECO:0000313" key="3">
    <source>
        <dbReference type="Proteomes" id="UP000234681"/>
    </source>
</evidence>
<dbReference type="Proteomes" id="UP000234681">
    <property type="component" value="Chromosome 13"/>
</dbReference>